<dbReference type="RefSeq" id="WP_148705163.1">
    <property type="nucleotide sequence ID" value="NZ_CP009506.1"/>
</dbReference>
<dbReference type="GO" id="GO:0016301">
    <property type="term" value="F:kinase activity"/>
    <property type="evidence" value="ECO:0007669"/>
    <property type="project" value="UniProtKB-KW"/>
</dbReference>
<dbReference type="Pfam" id="PF01973">
    <property type="entry name" value="MptE-like"/>
    <property type="match status" value="1"/>
</dbReference>
<dbReference type="SUPFAM" id="SSF63999">
    <property type="entry name" value="Thiamin pyrophosphokinase, catalytic domain"/>
    <property type="match status" value="1"/>
</dbReference>
<evidence type="ECO:0000313" key="7">
    <source>
        <dbReference type="EMBL" id="AKB28191.1"/>
    </source>
</evidence>
<evidence type="ECO:0000256" key="4">
    <source>
        <dbReference type="ARBA" id="ARBA00022840"/>
    </source>
</evidence>
<keyword evidence="5" id="KW-0460">Magnesium</keyword>
<keyword evidence="2 5" id="KW-0547">Nucleotide-binding</keyword>
<evidence type="ECO:0000256" key="5">
    <source>
        <dbReference type="HAMAP-Rule" id="MF_02131"/>
    </source>
</evidence>
<comment type="catalytic activity">
    <reaction evidence="5">
        <text>6-hydroxymethyl-7,8-dihydropterin + ATP = (7,8-dihydropterin-6-yl)methyl diphosphate + AMP + H(+)</text>
        <dbReference type="Rhea" id="RHEA:11412"/>
        <dbReference type="ChEBI" id="CHEBI:15378"/>
        <dbReference type="ChEBI" id="CHEBI:30616"/>
        <dbReference type="ChEBI" id="CHEBI:44841"/>
        <dbReference type="ChEBI" id="CHEBI:72950"/>
        <dbReference type="ChEBI" id="CHEBI:456215"/>
        <dbReference type="EC" id="2.7.6.3"/>
    </reaction>
</comment>
<keyword evidence="5" id="KW-0289">Folate biosynthesis</keyword>
<reference evidence="7 8" key="1">
    <citation type="submission" date="2014-07" db="EMBL/GenBank/DDBJ databases">
        <title>Methanogenic archaea and the global carbon cycle.</title>
        <authorList>
            <person name="Henriksen J.R."/>
            <person name="Luke J."/>
            <person name="Reinhart S."/>
            <person name="Benedict M.N."/>
            <person name="Youngblut N.D."/>
            <person name="Metcalf M.E."/>
            <person name="Whitaker R.J."/>
            <person name="Metcalf W.W."/>
        </authorList>
    </citation>
    <scope>NUCLEOTIDE SEQUENCE [LARGE SCALE GENOMIC DNA]</scope>
    <source>
        <strain evidence="7 8">T4/M</strain>
    </source>
</reference>
<dbReference type="GO" id="GO:0046656">
    <property type="term" value="P:folic acid biosynthetic process"/>
    <property type="evidence" value="ECO:0007669"/>
    <property type="project" value="UniProtKB-KW"/>
</dbReference>
<dbReference type="HAMAP" id="MF_02131">
    <property type="entry name" value="HMPDK_arch"/>
    <property type="match status" value="1"/>
</dbReference>
<dbReference type="HOGENOM" id="CLU_093043_0_0_2"/>
<dbReference type="UniPathway" id="UPA00065"/>
<dbReference type="GO" id="GO:0000287">
    <property type="term" value="F:magnesium ion binding"/>
    <property type="evidence" value="ECO:0007669"/>
    <property type="project" value="UniProtKB-UniRule"/>
</dbReference>
<evidence type="ECO:0000256" key="3">
    <source>
        <dbReference type="ARBA" id="ARBA00022777"/>
    </source>
</evidence>
<evidence type="ECO:0000313" key="8">
    <source>
        <dbReference type="Proteomes" id="UP000033111"/>
    </source>
</evidence>
<keyword evidence="8" id="KW-1185">Reference proteome</keyword>
<organism evidence="7 8">
    <name type="scientific">Methanosarcina siciliae T4/M</name>
    <dbReference type="NCBI Taxonomy" id="1434120"/>
    <lineage>
        <taxon>Archaea</taxon>
        <taxon>Methanobacteriati</taxon>
        <taxon>Methanobacteriota</taxon>
        <taxon>Stenosarchaea group</taxon>
        <taxon>Methanomicrobia</taxon>
        <taxon>Methanosarcinales</taxon>
        <taxon>Methanosarcinaceae</taxon>
        <taxon>Methanosarcina</taxon>
    </lineage>
</organism>
<dbReference type="EMBL" id="CP009506">
    <property type="protein sequence ID" value="AKB28191.1"/>
    <property type="molecule type" value="Genomic_DNA"/>
</dbReference>
<comment type="function">
    <text evidence="5">Catalyzes the transfer of diphosphate from ATP to 6-hydroxymethyl-7,8-dihydropterin (6-HMD), leading to 6-hydroxymethyl-7,8-dihydropterin diphosphate (6-HMDP).</text>
</comment>
<feature type="domain" description="6-hydroxymethylpterin diphosphokinase MptE-like" evidence="6">
    <location>
        <begin position="42"/>
        <end position="192"/>
    </location>
</feature>
<gene>
    <name evidence="5" type="primary">mptE</name>
    <name evidence="7" type="ORF">MSSIT_1472</name>
</gene>
<name>A0A0E3L8A7_9EURY</name>
<dbReference type="OrthoDB" id="34207at2157"/>
<comment type="similarity">
    <text evidence="5">Belongs to the archaeal 6-HMPDK family.</text>
</comment>
<dbReference type="PANTHER" id="PTHR39648">
    <property type="entry name" value="6-HYDROXYMETHYL-7,8-DIHYDROPTERIN PYROPHOSPHOKINASE"/>
    <property type="match status" value="1"/>
</dbReference>
<comment type="pathway">
    <text evidence="5">Cofactor biosynthesis; 5,6,7,8-tetrahydromethanopterin biosynthesis.</text>
</comment>
<dbReference type="InterPro" id="IPR027510">
    <property type="entry name" value="HMPDK_MptE"/>
</dbReference>
<keyword evidence="1 5" id="KW-0808">Transferase</keyword>
<keyword evidence="3 5" id="KW-0418">Kinase</keyword>
<dbReference type="GO" id="GO:2001118">
    <property type="term" value="P:tetrahydromethanopterin biosynthetic process"/>
    <property type="evidence" value="ECO:0007669"/>
    <property type="project" value="UniProtKB-UniRule"/>
</dbReference>
<dbReference type="InterPro" id="IPR002826">
    <property type="entry name" value="MptE-like"/>
</dbReference>
<dbReference type="AlphaFoldDB" id="A0A0E3L8A7"/>
<sequence>MIYTDFAVWEPIYERILEDFGFDRTGDEEAARFLSLMLTEKNTASTSELKERISGKPVLVCGNAPGLKNELLAVNLSAFVIIAADGATAVLMDIGRVPEVICTDLDGASDTDIEKEILACEKGSMVLIHAHGDNRDRLEKYVPRFKRFIATTQSRPFDRVYNFGGFSDGDRCVFVALHFGAKNVRLAGFDFEDPGVSSIKKKKLNWAKELIGMTGI</sequence>
<dbReference type="GO" id="GO:0009229">
    <property type="term" value="P:thiamine diphosphate biosynthetic process"/>
    <property type="evidence" value="ECO:0007669"/>
    <property type="project" value="InterPro"/>
</dbReference>
<dbReference type="PATRIC" id="fig|1434120.4.peg.1889"/>
<dbReference type="GO" id="GO:0004788">
    <property type="term" value="F:thiamine diphosphokinase activity"/>
    <property type="evidence" value="ECO:0007669"/>
    <property type="project" value="InterPro"/>
</dbReference>
<evidence type="ECO:0000259" key="6">
    <source>
        <dbReference type="Pfam" id="PF01973"/>
    </source>
</evidence>
<proteinExistence type="inferred from homology"/>
<dbReference type="UniPathway" id="UPA00077">
    <property type="reaction ID" value="UER00155"/>
</dbReference>
<dbReference type="PANTHER" id="PTHR39648:SF1">
    <property type="entry name" value="6-HYDROXYMETHYL-7,8-DIHYDROPTERIN PYROPHOSPHOKINASE"/>
    <property type="match status" value="1"/>
</dbReference>
<dbReference type="KEGG" id="msw:MSSIT_1472"/>
<dbReference type="GeneID" id="24860297"/>
<dbReference type="GO" id="GO:0003848">
    <property type="term" value="F:2-amino-4-hydroxy-6-hydroxymethyldihydropteridine diphosphokinase activity"/>
    <property type="evidence" value="ECO:0007669"/>
    <property type="project" value="UniProtKB-UniRule"/>
</dbReference>
<dbReference type="InterPro" id="IPR036759">
    <property type="entry name" value="TPK_catalytic_sf"/>
</dbReference>
<dbReference type="EC" id="2.7.6.3" evidence="5"/>
<dbReference type="GO" id="GO:0046654">
    <property type="term" value="P:tetrahydrofolate biosynthetic process"/>
    <property type="evidence" value="ECO:0007669"/>
    <property type="project" value="UniProtKB-UniRule"/>
</dbReference>
<accession>A0A0E3L8A7</accession>
<protein>
    <recommendedName>
        <fullName evidence="5">6-hydroxymethyl-7,8-dihydropterin pyrophosphokinase</fullName>
        <shortName evidence="5">HPPK</shortName>
        <ecNumber evidence="5">2.7.6.3</ecNumber>
    </recommendedName>
    <alternativeName>
        <fullName evidence="5">2-amino-4-hydroxy-6-hydroxymethyldihydropteridine pyrophosphokinase</fullName>
    </alternativeName>
    <alternativeName>
        <fullName evidence="5">6-hydroxymethyl-7,8-dihydropterin diphosphokinase</fullName>
        <shortName evidence="5">6-HMPDK</shortName>
    </alternativeName>
    <alternativeName>
        <fullName evidence="5">7,8-dihydro-6-hydroxymethylpterin diphosphokinase</fullName>
    </alternativeName>
    <alternativeName>
        <fullName evidence="5">7,8-dihydro-6-hydroxymethylpterin pyrophosphokinase</fullName>
        <shortName evidence="5">PPPK</shortName>
    </alternativeName>
</protein>
<keyword evidence="4 5" id="KW-0067">ATP-binding</keyword>
<comment type="cofactor">
    <cofactor evidence="5">
        <name>Mg(2+)</name>
        <dbReference type="ChEBI" id="CHEBI:18420"/>
    </cofactor>
</comment>
<dbReference type="Proteomes" id="UP000033111">
    <property type="component" value="Chromosome"/>
</dbReference>
<comment type="pathway">
    <text evidence="5">Cofactor biosynthesis; tetrahydrofolate biosynthesis; 2-amino-4-hydroxy-6-hydroxymethyl-7,8-dihydropteridine diphosphate from 7,8-dihydroneopterin triphosphate: step 4/4.</text>
</comment>
<evidence type="ECO:0000256" key="2">
    <source>
        <dbReference type="ARBA" id="ARBA00022741"/>
    </source>
</evidence>
<dbReference type="GO" id="GO:0005524">
    <property type="term" value="F:ATP binding"/>
    <property type="evidence" value="ECO:0007669"/>
    <property type="project" value="UniProtKB-UniRule"/>
</dbReference>
<evidence type="ECO:0000256" key="1">
    <source>
        <dbReference type="ARBA" id="ARBA00022679"/>
    </source>
</evidence>